<evidence type="ECO:0000256" key="1">
    <source>
        <dbReference type="ARBA" id="ARBA00022737"/>
    </source>
</evidence>
<protein>
    <recommendedName>
        <fullName evidence="2">Teneurin-like YD-shell domain-containing protein</fullName>
    </recommendedName>
</protein>
<dbReference type="EMBL" id="VXMH01000011">
    <property type="protein sequence ID" value="MYC93666.1"/>
    <property type="molecule type" value="Genomic_DNA"/>
</dbReference>
<organism evidence="3">
    <name type="scientific">Caldilineaceae bacterium SB0661_bin_32</name>
    <dbReference type="NCBI Taxonomy" id="2605255"/>
    <lineage>
        <taxon>Bacteria</taxon>
        <taxon>Bacillati</taxon>
        <taxon>Chloroflexota</taxon>
        <taxon>Caldilineae</taxon>
        <taxon>Caldilineales</taxon>
        <taxon>Caldilineaceae</taxon>
    </lineage>
</organism>
<dbReference type="Gene3D" id="2.180.10.10">
    <property type="entry name" value="RHS repeat-associated core"/>
    <property type="match status" value="1"/>
</dbReference>
<dbReference type="Pfam" id="PF25023">
    <property type="entry name" value="TEN_YD-shell"/>
    <property type="match status" value="1"/>
</dbReference>
<dbReference type="InterPro" id="IPR056823">
    <property type="entry name" value="TEN-like_YD-shell"/>
</dbReference>
<comment type="caution">
    <text evidence="3">The sequence shown here is derived from an EMBL/GenBank/DDBJ whole genome shotgun (WGS) entry which is preliminary data.</text>
</comment>
<feature type="domain" description="Teneurin-like YD-shell" evidence="2">
    <location>
        <begin position="9"/>
        <end position="82"/>
    </location>
</feature>
<sequence length="283" mass="30975">MTDADLSSAYSYDSQGRVQRIANAAVTRTFSYDSYSRLNSESVTVDSLTRTSSYGYDNYHRPTTVTYHGGEVVTTSYGSPGAAVGLSSSVHGTLVDRVSYDEAGRMTALRLPAAGNLWRTQRYYPWTAKRNGGMLESLKVGLSEGAGERLNRSYAYNYFGDIIAQAFASARQMRSQKLSALTEETTNHKFTYDGLGRLTAASGSYNRTYSYDGANRLDLPPMFVPPVMLVRQARGQGRQARGPQAPATSHPHGVLVILGNCFNLLIGIRGRNAARYTTPAFIL</sequence>
<dbReference type="AlphaFoldDB" id="A0A6B1D246"/>
<evidence type="ECO:0000259" key="2">
    <source>
        <dbReference type="Pfam" id="PF25023"/>
    </source>
</evidence>
<name>A0A6B1D246_9CHLR</name>
<gene>
    <name evidence="3" type="ORF">F4X14_01730</name>
</gene>
<reference evidence="3" key="1">
    <citation type="submission" date="2019-09" db="EMBL/GenBank/DDBJ databases">
        <title>Characterisation of the sponge microbiome using genome-centric metagenomics.</title>
        <authorList>
            <person name="Engelberts J.P."/>
            <person name="Robbins S.J."/>
            <person name="De Goeij J.M."/>
            <person name="Aranda M."/>
            <person name="Bell S.C."/>
            <person name="Webster N.S."/>
        </authorList>
    </citation>
    <scope>NUCLEOTIDE SEQUENCE</scope>
    <source>
        <strain evidence="3">SB0661_bin_32</strain>
    </source>
</reference>
<keyword evidence="1" id="KW-0677">Repeat</keyword>
<proteinExistence type="predicted"/>
<evidence type="ECO:0000313" key="3">
    <source>
        <dbReference type="EMBL" id="MYC93666.1"/>
    </source>
</evidence>
<accession>A0A6B1D246</accession>